<dbReference type="Proteomes" id="UP000262583">
    <property type="component" value="Chromosome"/>
</dbReference>
<dbReference type="KEGG" id="schv:BRCON_0830"/>
<protein>
    <recommendedName>
        <fullName evidence="10">tRNA dimethylallyltransferase</fullName>
        <ecNumber evidence="10">2.5.1.75</ecNumber>
    </recommendedName>
    <alternativeName>
        <fullName evidence="10">Dimethylallyl diphosphate:tRNA dimethylallyltransferase</fullName>
        <shortName evidence="10">DMAPP:tRNA dimethylallyltransferase</shortName>
        <shortName evidence="10">DMATase</shortName>
    </alternativeName>
    <alternativeName>
        <fullName evidence="10">Isopentenyl-diphosphate:tRNA isopentenyltransferase</fullName>
        <shortName evidence="10">IPP transferase</shortName>
        <shortName evidence="10">IPPT</shortName>
        <shortName evidence="10">IPTase</shortName>
    </alternativeName>
</protein>
<dbReference type="HAMAP" id="MF_00185">
    <property type="entry name" value="IPP_trans"/>
    <property type="match status" value="1"/>
</dbReference>
<feature type="site" description="Interaction with substrate tRNA" evidence="10">
    <location>
        <position position="103"/>
    </location>
</feature>
<evidence type="ECO:0000256" key="9">
    <source>
        <dbReference type="ARBA" id="ARBA00049563"/>
    </source>
</evidence>
<feature type="region of interest" description="Interaction with substrate tRNA" evidence="10">
    <location>
        <begin position="160"/>
        <end position="164"/>
    </location>
</feature>
<organism evidence="14 15">
    <name type="scientific">Sumerlaea chitinivorans</name>
    <dbReference type="NCBI Taxonomy" id="2250252"/>
    <lineage>
        <taxon>Bacteria</taxon>
        <taxon>Candidatus Sumerlaeota</taxon>
        <taxon>Candidatus Sumerlaeia</taxon>
        <taxon>Candidatus Sumerlaeales</taxon>
        <taxon>Candidatus Sumerlaeaceae</taxon>
        <taxon>Candidatus Sumerlaea</taxon>
    </lineage>
</organism>
<keyword evidence="5 10" id="KW-0819">tRNA processing</keyword>
<sequence length="313" mass="35645">MTQLPELLVISGPTATGKTALAVELARRLKTEVISADSMQVYRHLTIGTAKPKPEELQGVAYHLIDCIAPDYQYNLGDFVRDADQLIARIRAEGKLPIVCGGTCMYLKGLLYGVFGEASRDETVRAWLKERLQKEGLSTLYEELRRVDPAATHITPNDKQRILRALEVFYITGKPITALQQQHRGEPRYSYRMFVLSYPRAELYQRIEQRVDQMIEQGLIQEVQSYLRAGFARENPAIRALGYAEIIAYLEGKMPLEQAIAEMKKKTRHFAKRQLTWLRAFPAAEWVDASGRSTSELADDIMGRLTQFFCTKK</sequence>
<dbReference type="PANTHER" id="PTHR11088">
    <property type="entry name" value="TRNA DIMETHYLALLYLTRANSFERASE"/>
    <property type="match status" value="1"/>
</dbReference>
<evidence type="ECO:0000313" key="15">
    <source>
        <dbReference type="Proteomes" id="UP000262583"/>
    </source>
</evidence>
<dbReference type="InterPro" id="IPR018022">
    <property type="entry name" value="IPT"/>
</dbReference>
<dbReference type="SUPFAM" id="SSF52540">
    <property type="entry name" value="P-loop containing nucleoside triphosphate hydrolases"/>
    <property type="match status" value="2"/>
</dbReference>
<feature type="binding site" evidence="10">
    <location>
        <begin position="14"/>
        <end position="19"/>
    </location>
    <ligand>
        <name>substrate</name>
    </ligand>
</feature>
<evidence type="ECO:0000256" key="1">
    <source>
        <dbReference type="ARBA" id="ARBA00001946"/>
    </source>
</evidence>
<evidence type="ECO:0000256" key="3">
    <source>
        <dbReference type="ARBA" id="ARBA00005842"/>
    </source>
</evidence>
<dbReference type="Gene3D" id="3.40.50.300">
    <property type="entry name" value="P-loop containing nucleotide triphosphate hydrolases"/>
    <property type="match status" value="1"/>
</dbReference>
<evidence type="ECO:0000313" key="14">
    <source>
        <dbReference type="EMBL" id="AXA35607.1"/>
    </source>
</evidence>
<accession>A0A2Z4Y304</accession>
<dbReference type="GO" id="GO:0006400">
    <property type="term" value="P:tRNA modification"/>
    <property type="evidence" value="ECO:0007669"/>
    <property type="project" value="TreeGrafter"/>
</dbReference>
<keyword evidence="4 10" id="KW-0808">Transferase</keyword>
<dbReference type="Pfam" id="PF01715">
    <property type="entry name" value="IPPT"/>
    <property type="match status" value="1"/>
</dbReference>
<dbReference type="EMBL" id="CP030759">
    <property type="protein sequence ID" value="AXA35607.1"/>
    <property type="molecule type" value="Genomic_DNA"/>
</dbReference>
<evidence type="ECO:0000256" key="8">
    <source>
        <dbReference type="ARBA" id="ARBA00022842"/>
    </source>
</evidence>
<name>A0A2Z4Y304_SUMC1</name>
<dbReference type="InterPro" id="IPR027417">
    <property type="entry name" value="P-loop_NTPase"/>
</dbReference>
<evidence type="ECO:0000256" key="4">
    <source>
        <dbReference type="ARBA" id="ARBA00022679"/>
    </source>
</evidence>
<evidence type="ECO:0000256" key="5">
    <source>
        <dbReference type="ARBA" id="ARBA00022694"/>
    </source>
</evidence>
<evidence type="ECO:0000256" key="13">
    <source>
        <dbReference type="RuleBase" id="RU003785"/>
    </source>
</evidence>
<feature type="binding site" evidence="10">
    <location>
        <begin position="12"/>
        <end position="19"/>
    </location>
    <ligand>
        <name>ATP</name>
        <dbReference type="ChEBI" id="CHEBI:30616"/>
    </ligand>
</feature>
<dbReference type="Gene3D" id="1.10.20.140">
    <property type="match status" value="1"/>
</dbReference>
<keyword evidence="8 10" id="KW-0460">Magnesium</keyword>
<comment type="similarity">
    <text evidence="3 10 13">Belongs to the IPP transferase family.</text>
</comment>
<dbReference type="GO" id="GO:0052381">
    <property type="term" value="F:tRNA dimethylallyltransferase activity"/>
    <property type="evidence" value="ECO:0007669"/>
    <property type="project" value="UniProtKB-UniRule"/>
</dbReference>
<comment type="function">
    <text evidence="2 10 12">Catalyzes the transfer of a dimethylallyl group onto the adenine at position 37 in tRNAs that read codons beginning with uridine, leading to the formation of N6-(dimethylallyl)adenosine (i(6)A).</text>
</comment>
<evidence type="ECO:0000256" key="2">
    <source>
        <dbReference type="ARBA" id="ARBA00003213"/>
    </source>
</evidence>
<comment type="catalytic activity">
    <reaction evidence="9 10 11">
        <text>adenosine(37) in tRNA + dimethylallyl diphosphate = N(6)-dimethylallyladenosine(37) in tRNA + diphosphate</text>
        <dbReference type="Rhea" id="RHEA:26482"/>
        <dbReference type="Rhea" id="RHEA-COMP:10162"/>
        <dbReference type="Rhea" id="RHEA-COMP:10375"/>
        <dbReference type="ChEBI" id="CHEBI:33019"/>
        <dbReference type="ChEBI" id="CHEBI:57623"/>
        <dbReference type="ChEBI" id="CHEBI:74411"/>
        <dbReference type="ChEBI" id="CHEBI:74415"/>
        <dbReference type="EC" id="2.5.1.75"/>
    </reaction>
</comment>
<dbReference type="InterPro" id="IPR039657">
    <property type="entry name" value="Dimethylallyltransferase"/>
</dbReference>
<evidence type="ECO:0000256" key="7">
    <source>
        <dbReference type="ARBA" id="ARBA00022840"/>
    </source>
</evidence>
<dbReference type="NCBIfam" id="TIGR00174">
    <property type="entry name" value="miaA"/>
    <property type="match status" value="1"/>
</dbReference>
<evidence type="ECO:0000256" key="6">
    <source>
        <dbReference type="ARBA" id="ARBA00022741"/>
    </source>
</evidence>
<keyword evidence="6 10" id="KW-0547">Nucleotide-binding</keyword>
<keyword evidence="7 10" id="KW-0067">ATP-binding</keyword>
<dbReference type="FunFam" id="1.10.20.140:FF:000001">
    <property type="entry name" value="tRNA dimethylallyltransferase"/>
    <property type="match status" value="1"/>
</dbReference>
<evidence type="ECO:0000256" key="10">
    <source>
        <dbReference type="HAMAP-Rule" id="MF_00185"/>
    </source>
</evidence>
<dbReference type="PANTHER" id="PTHR11088:SF60">
    <property type="entry name" value="TRNA DIMETHYLALLYLTRANSFERASE"/>
    <property type="match status" value="1"/>
</dbReference>
<gene>
    <name evidence="10" type="primary">miaA</name>
    <name evidence="14" type="ORF">BRCON_0830</name>
</gene>
<comment type="caution">
    <text evidence="10">Lacks conserved residue(s) required for the propagation of feature annotation.</text>
</comment>
<feature type="region of interest" description="Interaction with substrate tRNA" evidence="10">
    <location>
        <begin position="37"/>
        <end position="40"/>
    </location>
</feature>
<reference evidence="14 15" key="1">
    <citation type="submission" date="2018-05" db="EMBL/GenBank/DDBJ databases">
        <title>A metagenomic window into the 2 km-deep terrestrial subsurface aquifer revealed taxonomically and functionally diverse microbial community comprising novel uncultured bacterial lineages.</title>
        <authorList>
            <person name="Kadnikov V.V."/>
            <person name="Mardanov A.V."/>
            <person name="Beletsky A.V."/>
            <person name="Banks D."/>
            <person name="Pimenov N.V."/>
            <person name="Frank Y.A."/>
            <person name="Karnachuk O.V."/>
            <person name="Ravin N.V."/>
        </authorList>
    </citation>
    <scope>NUCLEOTIDE SEQUENCE [LARGE SCALE GENOMIC DNA]</scope>
    <source>
        <strain evidence="14">BY</strain>
    </source>
</reference>
<proteinExistence type="inferred from homology"/>
<dbReference type="EC" id="2.5.1.75" evidence="10"/>
<evidence type="ECO:0000256" key="12">
    <source>
        <dbReference type="RuleBase" id="RU003784"/>
    </source>
</evidence>
<comment type="subunit">
    <text evidence="10">Monomer.</text>
</comment>
<comment type="cofactor">
    <cofactor evidence="1 10">
        <name>Mg(2+)</name>
        <dbReference type="ChEBI" id="CHEBI:18420"/>
    </cofactor>
</comment>
<evidence type="ECO:0000256" key="11">
    <source>
        <dbReference type="RuleBase" id="RU003783"/>
    </source>
</evidence>
<dbReference type="AlphaFoldDB" id="A0A2Z4Y304"/>
<dbReference type="GO" id="GO:0005524">
    <property type="term" value="F:ATP binding"/>
    <property type="evidence" value="ECO:0007669"/>
    <property type="project" value="UniProtKB-UniRule"/>
</dbReference>
<feature type="site" description="Interaction with substrate tRNA" evidence="10">
    <location>
        <position position="125"/>
    </location>
</feature>